<dbReference type="EMBL" id="PQXO01000068">
    <property type="protein sequence ID" value="TGO90336.1"/>
    <property type="molecule type" value="Genomic_DNA"/>
</dbReference>
<proteinExistence type="predicted"/>
<evidence type="ECO:0000313" key="1">
    <source>
        <dbReference type="EMBL" id="TGO90336.1"/>
    </source>
</evidence>
<evidence type="ECO:0000313" key="2">
    <source>
        <dbReference type="Proteomes" id="UP000297280"/>
    </source>
</evidence>
<reference evidence="1 2" key="1">
    <citation type="submission" date="2017-12" db="EMBL/GenBank/DDBJ databases">
        <title>Comparative genomics of Botrytis spp.</title>
        <authorList>
            <person name="Valero-Jimenez C.A."/>
            <person name="Tapia P."/>
            <person name="Veloso J."/>
            <person name="Silva-Moreno E."/>
            <person name="Staats M."/>
            <person name="Valdes J.H."/>
            <person name="Van Kan J.A.L."/>
        </authorList>
    </citation>
    <scope>NUCLEOTIDE SEQUENCE [LARGE SCALE GENOMIC DNA]</scope>
    <source>
        <strain evidence="1 2">MUCL3349</strain>
    </source>
</reference>
<organism evidence="1 2">
    <name type="scientific">Botrytis porri</name>
    <dbReference type="NCBI Taxonomy" id="87229"/>
    <lineage>
        <taxon>Eukaryota</taxon>
        <taxon>Fungi</taxon>
        <taxon>Dikarya</taxon>
        <taxon>Ascomycota</taxon>
        <taxon>Pezizomycotina</taxon>
        <taxon>Leotiomycetes</taxon>
        <taxon>Helotiales</taxon>
        <taxon>Sclerotiniaceae</taxon>
        <taxon>Botrytis</taxon>
    </lineage>
</organism>
<gene>
    <name evidence="1" type="ORF">BPOR_0068g00030</name>
</gene>
<protein>
    <submittedName>
        <fullName evidence="1">Uncharacterized protein</fullName>
    </submittedName>
</protein>
<name>A0A4Z1L0X3_9HELO</name>
<sequence length="61" mass="6912">MALCSVEIVLYRNGHERGVFRVQRRDIEGKGTGCSAYTQTSNFYVPSFNLETWPIKAASKQ</sequence>
<keyword evidence="2" id="KW-1185">Reference proteome</keyword>
<dbReference type="Proteomes" id="UP000297280">
    <property type="component" value="Unassembled WGS sequence"/>
</dbReference>
<accession>A0A4Z1L0X3</accession>
<comment type="caution">
    <text evidence="1">The sequence shown here is derived from an EMBL/GenBank/DDBJ whole genome shotgun (WGS) entry which is preliminary data.</text>
</comment>
<dbReference type="AlphaFoldDB" id="A0A4Z1L0X3"/>